<dbReference type="CDD" id="cd19873">
    <property type="entry name" value="DSRM_MRPL3_like"/>
    <property type="match status" value="1"/>
</dbReference>
<dbReference type="GO" id="GO:0003735">
    <property type="term" value="F:structural constituent of ribosome"/>
    <property type="evidence" value="ECO:0007669"/>
    <property type="project" value="TreeGrafter"/>
</dbReference>
<dbReference type="Proteomes" id="UP000799429">
    <property type="component" value="Unassembled WGS sequence"/>
</dbReference>
<dbReference type="InterPro" id="IPR036389">
    <property type="entry name" value="RNase_III_sf"/>
</dbReference>
<dbReference type="SUPFAM" id="SSF54768">
    <property type="entry name" value="dsRNA-binding domain-like"/>
    <property type="match status" value="1"/>
</dbReference>
<protein>
    <recommendedName>
        <fullName evidence="7">Large ribosomal subunit protein mL44</fullName>
    </recommendedName>
</protein>
<evidence type="ECO:0000313" key="9">
    <source>
        <dbReference type="EMBL" id="KAF2842602.1"/>
    </source>
</evidence>
<evidence type="ECO:0000256" key="6">
    <source>
        <dbReference type="ARBA" id="ARBA00024034"/>
    </source>
</evidence>
<dbReference type="SMART" id="SM00535">
    <property type="entry name" value="RIBOc"/>
    <property type="match status" value="1"/>
</dbReference>
<keyword evidence="4" id="KW-0496">Mitochondrion</keyword>
<evidence type="ECO:0000256" key="1">
    <source>
        <dbReference type="ARBA" id="ARBA00004173"/>
    </source>
</evidence>
<dbReference type="GO" id="GO:0003725">
    <property type="term" value="F:double-stranded RNA binding"/>
    <property type="evidence" value="ECO:0007669"/>
    <property type="project" value="InterPro"/>
</dbReference>
<dbReference type="Pfam" id="PF22892">
    <property type="entry name" value="DSRM_MRPL44"/>
    <property type="match status" value="1"/>
</dbReference>
<evidence type="ECO:0000313" key="10">
    <source>
        <dbReference type="Proteomes" id="UP000799429"/>
    </source>
</evidence>
<evidence type="ECO:0000259" key="8">
    <source>
        <dbReference type="PROSITE" id="PS50142"/>
    </source>
</evidence>
<evidence type="ECO:0000256" key="3">
    <source>
        <dbReference type="ARBA" id="ARBA00022980"/>
    </source>
</evidence>
<evidence type="ECO:0000256" key="7">
    <source>
        <dbReference type="ARBA" id="ARBA00035187"/>
    </source>
</evidence>
<dbReference type="SUPFAM" id="SSF69065">
    <property type="entry name" value="RNase III domain-like"/>
    <property type="match status" value="1"/>
</dbReference>
<proteinExistence type="inferred from homology"/>
<reference evidence="9" key="1">
    <citation type="journal article" date="2020" name="Stud. Mycol.">
        <title>101 Dothideomycetes genomes: a test case for predicting lifestyles and emergence of pathogens.</title>
        <authorList>
            <person name="Haridas S."/>
            <person name="Albert R."/>
            <person name="Binder M."/>
            <person name="Bloem J."/>
            <person name="Labutti K."/>
            <person name="Salamov A."/>
            <person name="Andreopoulos B."/>
            <person name="Baker S."/>
            <person name="Barry K."/>
            <person name="Bills G."/>
            <person name="Bluhm B."/>
            <person name="Cannon C."/>
            <person name="Castanera R."/>
            <person name="Culley D."/>
            <person name="Daum C."/>
            <person name="Ezra D."/>
            <person name="Gonzalez J."/>
            <person name="Henrissat B."/>
            <person name="Kuo A."/>
            <person name="Liang C."/>
            <person name="Lipzen A."/>
            <person name="Lutzoni F."/>
            <person name="Magnuson J."/>
            <person name="Mondo S."/>
            <person name="Nolan M."/>
            <person name="Ohm R."/>
            <person name="Pangilinan J."/>
            <person name="Park H.-J."/>
            <person name="Ramirez L."/>
            <person name="Alfaro M."/>
            <person name="Sun H."/>
            <person name="Tritt A."/>
            <person name="Yoshinaga Y."/>
            <person name="Zwiers L.-H."/>
            <person name="Turgeon B."/>
            <person name="Goodwin S."/>
            <person name="Spatafora J."/>
            <person name="Crous P."/>
            <person name="Grigoriev I."/>
        </authorList>
    </citation>
    <scope>NUCLEOTIDE SEQUENCE</scope>
    <source>
        <strain evidence="9">CBS 101060</strain>
    </source>
</reference>
<dbReference type="InterPro" id="IPR044444">
    <property type="entry name" value="Ribosomal_mL44_DSRM_metazoa"/>
</dbReference>
<keyword evidence="10" id="KW-1185">Reference proteome</keyword>
<keyword evidence="5" id="KW-0687">Ribonucleoprotein</keyword>
<feature type="domain" description="RNase III" evidence="8">
    <location>
        <begin position="82"/>
        <end position="256"/>
    </location>
</feature>
<dbReference type="GO" id="GO:0005739">
    <property type="term" value="C:mitochondrion"/>
    <property type="evidence" value="ECO:0007669"/>
    <property type="project" value="TreeGrafter"/>
</dbReference>
<keyword evidence="2" id="KW-0694">RNA-binding</keyword>
<comment type="subcellular location">
    <subcellularLocation>
        <location evidence="1">Mitochondrion</location>
    </subcellularLocation>
</comment>
<accession>A0A9P4SIU5</accession>
<dbReference type="PANTHER" id="PTHR11207">
    <property type="entry name" value="RIBONUCLEASE III"/>
    <property type="match status" value="1"/>
</dbReference>
<dbReference type="GO" id="GO:0006396">
    <property type="term" value="P:RNA processing"/>
    <property type="evidence" value="ECO:0007669"/>
    <property type="project" value="InterPro"/>
</dbReference>
<sequence length="355" mass="39391">MKRIRLETWGSRLLPRTRYHARPPCYLIRQQQYIQPHNHSRLQSTAAVSSIPDTEGLDVYPTPRLEDLPSPPVSASLQSAKLAALHARLSLPHRFPIQTLARTLVDPSADSNPSFNNASLSILGSDLLGYYTSEHFMCRYPRIPQIILFAAQYAYVGPKALASVAREWGIESAAEPGGEVDPGLLQYRALSPGSTPEKTPKNPRGKFPYRRGVASRTLYRDQFGDSKTLRPDATHLEAASYNFVNALFGALYLHAGRAATKRFHQSHILSRHLNLSALFDFRQPARDLARLCLREGFLPPVARMISETGRHSRHPVFVVGVYSGKDKLGEGQGASLNEARTVAAANALKVCYIQV</sequence>
<evidence type="ECO:0000256" key="2">
    <source>
        <dbReference type="ARBA" id="ARBA00022884"/>
    </source>
</evidence>
<dbReference type="InterPro" id="IPR000999">
    <property type="entry name" value="RNase_III_dom"/>
</dbReference>
<dbReference type="Gene3D" id="3.30.160.20">
    <property type="match status" value="1"/>
</dbReference>
<evidence type="ECO:0000256" key="5">
    <source>
        <dbReference type="ARBA" id="ARBA00023274"/>
    </source>
</evidence>
<keyword evidence="3" id="KW-0689">Ribosomal protein</keyword>
<organism evidence="9 10">
    <name type="scientific">Patellaria atrata CBS 101060</name>
    <dbReference type="NCBI Taxonomy" id="1346257"/>
    <lineage>
        <taxon>Eukaryota</taxon>
        <taxon>Fungi</taxon>
        <taxon>Dikarya</taxon>
        <taxon>Ascomycota</taxon>
        <taxon>Pezizomycotina</taxon>
        <taxon>Dothideomycetes</taxon>
        <taxon>Dothideomycetes incertae sedis</taxon>
        <taxon>Patellariales</taxon>
        <taxon>Patellariaceae</taxon>
        <taxon>Patellaria</taxon>
    </lineage>
</organism>
<dbReference type="SMART" id="SM00358">
    <property type="entry name" value="DSRM"/>
    <property type="match status" value="1"/>
</dbReference>
<dbReference type="InterPro" id="IPR014720">
    <property type="entry name" value="dsRBD_dom"/>
</dbReference>
<dbReference type="PANTHER" id="PTHR11207:SF32">
    <property type="entry name" value="LARGE RIBOSOMAL SUBUNIT PROTEIN ML44"/>
    <property type="match status" value="1"/>
</dbReference>
<comment type="similarity">
    <text evidence="6">Belongs to the ribonuclease III family. Mitochondrion-specific ribosomal protein mL44 subfamily.</text>
</comment>
<evidence type="ECO:0000256" key="4">
    <source>
        <dbReference type="ARBA" id="ARBA00023128"/>
    </source>
</evidence>
<dbReference type="InterPro" id="IPR044443">
    <property type="entry name" value="Ribosomal_mL44_DSRM_fung"/>
</dbReference>
<dbReference type="AlphaFoldDB" id="A0A9P4SIU5"/>
<dbReference type="GO" id="GO:0004525">
    <property type="term" value="F:ribonuclease III activity"/>
    <property type="evidence" value="ECO:0007669"/>
    <property type="project" value="InterPro"/>
</dbReference>
<dbReference type="EMBL" id="MU006089">
    <property type="protein sequence ID" value="KAF2842602.1"/>
    <property type="molecule type" value="Genomic_DNA"/>
</dbReference>
<dbReference type="OrthoDB" id="67027at2759"/>
<gene>
    <name evidence="9" type="ORF">M501DRAFT_1021148</name>
</gene>
<name>A0A9P4SIU5_9PEZI</name>
<dbReference type="Gene3D" id="1.10.1520.10">
    <property type="entry name" value="Ribonuclease III domain"/>
    <property type="match status" value="1"/>
</dbReference>
<dbReference type="PROSITE" id="PS50142">
    <property type="entry name" value="RNASE_3_2"/>
    <property type="match status" value="1"/>
</dbReference>
<comment type="caution">
    <text evidence="9">The sequence shown here is derived from an EMBL/GenBank/DDBJ whole genome shotgun (WGS) entry which is preliminary data.</text>
</comment>